<proteinExistence type="predicted"/>
<evidence type="ECO:0000313" key="3">
    <source>
        <dbReference type="Proteomes" id="UP001139477"/>
    </source>
</evidence>
<dbReference type="AlphaFoldDB" id="A0A9X2JRN8"/>
<dbReference type="EMBL" id="JAMYXC010000155">
    <property type="protein sequence ID" value="MCP1168901.1"/>
    <property type="molecule type" value="Genomic_DNA"/>
</dbReference>
<dbReference type="InterPro" id="IPR001845">
    <property type="entry name" value="HTH_ArsR_DNA-bd_dom"/>
</dbReference>
<dbReference type="Proteomes" id="UP001139477">
    <property type="component" value="Unassembled WGS sequence"/>
</dbReference>
<dbReference type="GO" id="GO:0003700">
    <property type="term" value="F:DNA-binding transcription factor activity"/>
    <property type="evidence" value="ECO:0007669"/>
    <property type="project" value="InterPro"/>
</dbReference>
<dbReference type="PROSITE" id="PS50987">
    <property type="entry name" value="HTH_ARSR_2"/>
    <property type="match status" value="1"/>
</dbReference>
<sequence length="116" mass="12328">MIGKQPEMKTLTLSVASREEVAARANAAAGGEPQGAFVNFTSAEFLLRIVTPHRLNLIRALIGQGTLSVGELATRLGLDARAVDAEIQALANAGLVELGPQGAQFDYDELHVDFRV</sequence>
<dbReference type="Gene3D" id="1.10.10.10">
    <property type="entry name" value="Winged helix-like DNA-binding domain superfamily/Winged helix DNA-binding domain"/>
    <property type="match status" value="1"/>
</dbReference>
<name>A0A9X2JRN8_9RHOB</name>
<dbReference type="InterPro" id="IPR036390">
    <property type="entry name" value="WH_DNA-bd_sf"/>
</dbReference>
<evidence type="ECO:0000313" key="2">
    <source>
        <dbReference type="EMBL" id="MCP1168901.1"/>
    </source>
</evidence>
<gene>
    <name evidence="2" type="ORF">NHG85_10255</name>
</gene>
<dbReference type="Pfam" id="PF25212">
    <property type="entry name" value="HVO_A0114"/>
    <property type="match status" value="1"/>
</dbReference>
<comment type="caution">
    <text evidence="2">The sequence shown here is derived from an EMBL/GenBank/DDBJ whole genome shotgun (WGS) entry which is preliminary data.</text>
</comment>
<feature type="domain" description="HTH arsR-type" evidence="1">
    <location>
        <begin position="34"/>
        <end position="116"/>
    </location>
</feature>
<evidence type="ECO:0000259" key="1">
    <source>
        <dbReference type="PROSITE" id="PS50987"/>
    </source>
</evidence>
<dbReference type="SUPFAM" id="SSF46785">
    <property type="entry name" value="Winged helix' DNA-binding domain"/>
    <property type="match status" value="1"/>
</dbReference>
<dbReference type="InterPro" id="IPR036388">
    <property type="entry name" value="WH-like_DNA-bd_sf"/>
</dbReference>
<organism evidence="2 3">
    <name type="scientific">Limimaricola litoreus</name>
    <dbReference type="NCBI Taxonomy" id="2955316"/>
    <lineage>
        <taxon>Bacteria</taxon>
        <taxon>Pseudomonadati</taxon>
        <taxon>Pseudomonadota</taxon>
        <taxon>Alphaproteobacteria</taxon>
        <taxon>Rhodobacterales</taxon>
        <taxon>Paracoccaceae</taxon>
        <taxon>Limimaricola</taxon>
    </lineage>
</organism>
<protein>
    <submittedName>
        <fullName evidence="2">MarR family transcriptional regulator</fullName>
    </submittedName>
</protein>
<accession>A0A9X2JRN8</accession>
<keyword evidence="3" id="KW-1185">Reference proteome</keyword>
<reference evidence="2" key="1">
    <citation type="submission" date="2022-06" db="EMBL/GenBank/DDBJ databases">
        <title>Limimaricola sediminis sp. nov., isolated from an intertidal sediment.</title>
        <authorList>
            <person name="Shao X."/>
        </authorList>
    </citation>
    <scope>NUCLEOTIDE SEQUENCE</scope>
    <source>
        <strain evidence="2">ASW11-118</strain>
    </source>
</reference>